<dbReference type="OrthoDB" id="4221926at2759"/>
<sequence length="268" mass="30778">MDVVTIGDRRREHLEKLEAQMGIGCRRRGKPTILAMTMMMMVVRCSPFWNTVFAQTEPTYGFTKLAFNCEIQEPYNLKAVDRFSFANGVYDMWVLRSDKPFLEGSRTMPRSELRVVGHDYSSGKWQFEGDFYVASNITGICIMQIFGGSPTTATALQIRISKGELLRYGGGSPTRTIAANIYNRWIHLNVIHDADMKYIQIYVDNLLVHEEFNDNYKRHYFKYGAAYTEENASPCLESKWRNVGVWKKSSQVNREVLFHGGTASCFPQ</sequence>
<dbReference type="SUPFAM" id="SSF49899">
    <property type="entry name" value="Concanavalin A-like lectins/glucanases"/>
    <property type="match status" value="1"/>
</dbReference>
<feature type="domain" description="Alginate lyase 2" evidence="1">
    <location>
        <begin position="71"/>
        <end position="244"/>
    </location>
</feature>
<organism evidence="2 3">
    <name type="scientific">Ceratopteris richardii</name>
    <name type="common">Triangle waterfern</name>
    <dbReference type="NCBI Taxonomy" id="49495"/>
    <lineage>
        <taxon>Eukaryota</taxon>
        <taxon>Viridiplantae</taxon>
        <taxon>Streptophyta</taxon>
        <taxon>Embryophyta</taxon>
        <taxon>Tracheophyta</taxon>
        <taxon>Polypodiopsida</taxon>
        <taxon>Polypodiidae</taxon>
        <taxon>Polypodiales</taxon>
        <taxon>Pteridineae</taxon>
        <taxon>Pteridaceae</taxon>
        <taxon>Parkerioideae</taxon>
        <taxon>Ceratopteris</taxon>
    </lineage>
</organism>
<dbReference type="OMA" id="AHATILM"/>
<reference evidence="2" key="1">
    <citation type="submission" date="2021-08" db="EMBL/GenBank/DDBJ databases">
        <title>WGS assembly of Ceratopteris richardii.</title>
        <authorList>
            <person name="Marchant D.B."/>
            <person name="Chen G."/>
            <person name="Jenkins J."/>
            <person name="Shu S."/>
            <person name="Leebens-Mack J."/>
            <person name="Grimwood J."/>
            <person name="Schmutz J."/>
            <person name="Soltis P."/>
            <person name="Soltis D."/>
            <person name="Chen Z.-H."/>
        </authorList>
    </citation>
    <scope>NUCLEOTIDE SEQUENCE</scope>
    <source>
        <strain evidence="2">Whitten #5841</strain>
        <tissue evidence="2">Leaf</tissue>
    </source>
</reference>
<evidence type="ECO:0000313" key="3">
    <source>
        <dbReference type="Proteomes" id="UP000825935"/>
    </source>
</evidence>
<protein>
    <recommendedName>
        <fullName evidence="1">Alginate lyase 2 domain-containing protein</fullName>
    </recommendedName>
</protein>
<dbReference type="EMBL" id="CM035442">
    <property type="protein sequence ID" value="KAH7279151.1"/>
    <property type="molecule type" value="Genomic_DNA"/>
</dbReference>
<dbReference type="Pfam" id="PF08787">
    <property type="entry name" value="Alginate_lyase2"/>
    <property type="match status" value="1"/>
</dbReference>
<evidence type="ECO:0000259" key="1">
    <source>
        <dbReference type="Pfam" id="PF08787"/>
    </source>
</evidence>
<proteinExistence type="predicted"/>
<dbReference type="AlphaFoldDB" id="A0A8T2Q794"/>
<dbReference type="Proteomes" id="UP000825935">
    <property type="component" value="Chromosome 37"/>
</dbReference>
<evidence type="ECO:0000313" key="2">
    <source>
        <dbReference type="EMBL" id="KAH7279151.1"/>
    </source>
</evidence>
<gene>
    <name evidence="2" type="ORF">KP509_37G007400</name>
</gene>
<keyword evidence="3" id="KW-1185">Reference proteome</keyword>
<comment type="caution">
    <text evidence="2">The sequence shown here is derived from an EMBL/GenBank/DDBJ whole genome shotgun (WGS) entry which is preliminary data.</text>
</comment>
<name>A0A8T2Q794_CERRI</name>
<dbReference type="InterPro" id="IPR013320">
    <property type="entry name" value="ConA-like_dom_sf"/>
</dbReference>
<dbReference type="InterPro" id="IPR014895">
    <property type="entry name" value="Alginate_lyase_2"/>
</dbReference>
<dbReference type="PANTHER" id="PTHR33681">
    <property type="entry name" value="BINDING PROTEIN, PUTATIVE, EXPRESSED-RELATED"/>
    <property type="match status" value="1"/>
</dbReference>
<accession>A0A8T2Q794</accession>
<dbReference type="PANTHER" id="PTHR33681:SF4">
    <property type="entry name" value="OS12G0171100 PROTEIN"/>
    <property type="match status" value="1"/>
</dbReference>